<evidence type="ECO:0000256" key="12">
    <source>
        <dbReference type="SAM" id="MobiDB-lite"/>
    </source>
</evidence>
<dbReference type="CDD" id="cd05763">
    <property type="entry name" value="IgI_LRIG1-like"/>
    <property type="match status" value="1"/>
</dbReference>
<dbReference type="GeneTree" id="ENSGT00940000158791"/>
<sequence length="1022" mass="111771">MAEAWPIPPALLLLVLGAAASDLCPAPCSCSGPLADCSRKKLTSAPADVPSPPMHLNLDVLDFLVYILFLVEILFQSAVMQNVLKIKSQFCRTCLDVSSVSATSVHNRISELLPDQLQLLGSLETLDLTSNFISEIRAGAFPRMQLKYLNLSNNKITLLEPGCFDNISSLVVLKMNRNRLNVLPAKVFVLSNLHYLELKRNRIRVVDSLTFKGLDSLKSLKMQRNGITKLMDGAFFGLNNMEELELEHNNLTEVNKVWLYGLRMLRVLRVSQNTIGLIRPDAWEFCEKLEELDLSFNHLTRLEGSAFAGLGLLVNLNLGDNLINHLGEGVFSNLASLRTLNICNNEISLAIEDSVGVFVGMKALNTLVLQKNKIRSITSKAFEGLSELQHLDLSKNRIMSIHPNAFSHMKLKVLLNTTSLLCDCHLQWLGQWLADSGIDQSAVVVCAHPSALLARSVLTLSPEEFVCGDFPKPQITTHPETSVALRGTNVTLSCHASSSSDSAMTTAWRKDGEVLYEAEVQTYARYQEGQLHYTTLLHLLNVNFTDEGCYQCVISNHFGSNYSNRAKLTVNELPSFLKTPMDLTIRTGTMAKLECAADGHPSPQIAWQKDGGTDFPAARERRMHVMPDDHIFFIANVKTEDMGVYSCTAQNAAGSLSANATLTVLETPFFLRPLEDRTVARGETAVLQCIARGSPAPRLNWTKDDGPLMLTDRHFFAAANQLLIIVDAGPADAGKYTCIMSNTLGTERGHIYLSVSPSASCDPAEQDGWAMVGIVVIVVVCCVVGTSLVWVIVIYHMRRRSEDYSITNTDEMNLPADIPSYLSSQGTLSEPQEGYSGSEAGSHQQLMPPLANGYAHKGTDRGAGPLVICPDCYDNANIYSRTREYCPYAYLAEDDPLDKSLSGMMAQLPPEGYGGGHAQHEDTALESLISNPDASVFLASHDPQCSTHAAAEPCGCGEKAHTHSLHTAVEHTHLHTNVEADGSENSGGANMSSANEGGAGAVPYTFFNITLTLQLSYKLSFK</sequence>
<dbReference type="SMART" id="SM00409">
    <property type="entry name" value="IG"/>
    <property type="match status" value="3"/>
</dbReference>
<reference evidence="16" key="2">
    <citation type="submission" date="2025-08" db="UniProtKB">
        <authorList>
            <consortium name="Ensembl"/>
        </authorList>
    </citation>
    <scope>IDENTIFICATION</scope>
</reference>
<dbReference type="FunFam" id="2.60.40.10:FF:000161">
    <property type="entry name" value="Leucine rich repeats and immunoglobulin like domains 2"/>
    <property type="match status" value="1"/>
</dbReference>
<dbReference type="InterPro" id="IPR032675">
    <property type="entry name" value="LRR_dom_sf"/>
</dbReference>
<feature type="region of interest" description="Disordered" evidence="12">
    <location>
        <begin position="823"/>
        <end position="843"/>
    </location>
</feature>
<accession>A0AAY4DER5</accession>
<dbReference type="PANTHER" id="PTHR45842">
    <property type="entry name" value="SYNAPTIC ADHESION-LIKE MOLECULE SALM"/>
    <property type="match status" value="1"/>
</dbReference>
<dbReference type="Gene3D" id="2.60.40.10">
    <property type="entry name" value="Immunoglobulins"/>
    <property type="match status" value="3"/>
</dbReference>
<dbReference type="Ensembl" id="ENSDCDT00010053989.1">
    <property type="protein sequence ID" value="ENSDCDP00010043913.1"/>
    <property type="gene ID" value="ENSDCDG00010027202.1"/>
</dbReference>
<evidence type="ECO:0000313" key="16">
    <source>
        <dbReference type="Ensembl" id="ENSDCDP00010043913.1"/>
    </source>
</evidence>
<evidence type="ECO:0000256" key="4">
    <source>
        <dbReference type="ARBA" id="ARBA00022692"/>
    </source>
</evidence>
<dbReference type="InterPro" id="IPR013783">
    <property type="entry name" value="Ig-like_fold"/>
</dbReference>
<dbReference type="Proteomes" id="UP000694580">
    <property type="component" value="Chromosome 12"/>
</dbReference>
<comment type="subcellular location">
    <subcellularLocation>
        <location evidence="1">Cell membrane</location>
        <topology evidence="1">Single-pass type I membrane protein</topology>
    </subcellularLocation>
</comment>
<keyword evidence="2" id="KW-1003">Cell membrane</keyword>
<evidence type="ECO:0000256" key="10">
    <source>
        <dbReference type="ARBA" id="ARBA00023180"/>
    </source>
</evidence>
<feature type="domain" description="Ig-like" evidence="15">
    <location>
        <begin position="473"/>
        <end position="569"/>
    </location>
</feature>
<feature type="chain" id="PRO_5044336086" description="Ig-like domain-containing protein" evidence="14">
    <location>
        <begin position="21"/>
        <end position="1022"/>
    </location>
</feature>
<dbReference type="AlphaFoldDB" id="A0AAY4DER5"/>
<keyword evidence="7 13" id="KW-1133">Transmembrane helix</keyword>
<evidence type="ECO:0000256" key="1">
    <source>
        <dbReference type="ARBA" id="ARBA00004251"/>
    </source>
</evidence>
<dbReference type="FunFam" id="2.60.40.10:FF:000224">
    <property type="entry name" value="Leucine rich repeats and immunoglobulin like domains 3"/>
    <property type="match status" value="1"/>
</dbReference>
<keyword evidence="4 13" id="KW-0812">Transmembrane</keyword>
<keyword evidence="8 13" id="KW-0472">Membrane</keyword>
<dbReference type="SMART" id="SM00408">
    <property type="entry name" value="IGc2"/>
    <property type="match status" value="3"/>
</dbReference>
<feature type="domain" description="Ig-like" evidence="15">
    <location>
        <begin position="574"/>
        <end position="663"/>
    </location>
</feature>
<keyword evidence="10" id="KW-0325">Glycoprotein</keyword>
<dbReference type="InterPro" id="IPR003599">
    <property type="entry name" value="Ig_sub"/>
</dbReference>
<keyword evidence="17" id="KW-1185">Reference proteome</keyword>
<dbReference type="InterPro" id="IPR036179">
    <property type="entry name" value="Ig-like_dom_sf"/>
</dbReference>
<evidence type="ECO:0000256" key="8">
    <source>
        <dbReference type="ARBA" id="ARBA00023136"/>
    </source>
</evidence>
<evidence type="ECO:0000256" key="6">
    <source>
        <dbReference type="ARBA" id="ARBA00022737"/>
    </source>
</evidence>
<gene>
    <name evidence="16" type="primary">LRIG2</name>
</gene>
<dbReference type="SMART" id="SM00369">
    <property type="entry name" value="LRR_TYP"/>
    <property type="match status" value="11"/>
</dbReference>
<keyword evidence="9" id="KW-1015">Disulfide bond</keyword>
<dbReference type="FunFam" id="2.60.40.10:FF:000150">
    <property type="entry name" value="Leucine rich repeats and immunoglobulin like domains 3"/>
    <property type="match status" value="1"/>
</dbReference>
<dbReference type="GO" id="GO:0005886">
    <property type="term" value="C:plasma membrane"/>
    <property type="evidence" value="ECO:0007669"/>
    <property type="project" value="UniProtKB-SubCell"/>
</dbReference>
<dbReference type="InterPro" id="IPR003598">
    <property type="entry name" value="Ig_sub2"/>
</dbReference>
<dbReference type="InterPro" id="IPR007110">
    <property type="entry name" value="Ig-like_dom"/>
</dbReference>
<proteinExistence type="predicted"/>
<dbReference type="InterPro" id="IPR003591">
    <property type="entry name" value="Leu-rich_rpt_typical-subtyp"/>
</dbReference>
<dbReference type="InterPro" id="IPR050467">
    <property type="entry name" value="LRFN"/>
</dbReference>
<keyword evidence="3" id="KW-0433">Leucine-rich repeat</keyword>
<dbReference type="FunFam" id="3.80.10.10:FF:001164">
    <property type="entry name" value="GH01279p"/>
    <property type="match status" value="1"/>
</dbReference>
<organism evidence="16 17">
    <name type="scientific">Denticeps clupeoides</name>
    <name type="common">denticle herring</name>
    <dbReference type="NCBI Taxonomy" id="299321"/>
    <lineage>
        <taxon>Eukaryota</taxon>
        <taxon>Metazoa</taxon>
        <taxon>Chordata</taxon>
        <taxon>Craniata</taxon>
        <taxon>Vertebrata</taxon>
        <taxon>Euteleostomi</taxon>
        <taxon>Actinopterygii</taxon>
        <taxon>Neopterygii</taxon>
        <taxon>Teleostei</taxon>
        <taxon>Clupei</taxon>
        <taxon>Clupeiformes</taxon>
        <taxon>Denticipitoidei</taxon>
        <taxon>Denticipitidae</taxon>
        <taxon>Denticeps</taxon>
    </lineage>
</organism>
<keyword evidence="11" id="KW-0393">Immunoglobulin domain</keyword>
<evidence type="ECO:0000259" key="15">
    <source>
        <dbReference type="PROSITE" id="PS50835"/>
    </source>
</evidence>
<dbReference type="Pfam" id="PF13855">
    <property type="entry name" value="LRR_8"/>
    <property type="match status" value="4"/>
</dbReference>
<dbReference type="FunFam" id="3.80.10.10:FF:000023">
    <property type="entry name" value="Leucine rich repeats and immunoglobulin like domains 3"/>
    <property type="match status" value="1"/>
</dbReference>
<evidence type="ECO:0000256" key="2">
    <source>
        <dbReference type="ARBA" id="ARBA00022475"/>
    </source>
</evidence>
<reference evidence="16 17" key="1">
    <citation type="submission" date="2020-06" db="EMBL/GenBank/DDBJ databases">
        <authorList>
            <consortium name="Wellcome Sanger Institute Data Sharing"/>
        </authorList>
    </citation>
    <scope>NUCLEOTIDE SEQUENCE [LARGE SCALE GENOMIC DNA]</scope>
</reference>
<feature type="signal peptide" evidence="14">
    <location>
        <begin position="1"/>
        <end position="20"/>
    </location>
</feature>
<evidence type="ECO:0000256" key="13">
    <source>
        <dbReference type="SAM" id="Phobius"/>
    </source>
</evidence>
<dbReference type="Pfam" id="PF07679">
    <property type="entry name" value="I-set"/>
    <property type="match status" value="2"/>
</dbReference>
<feature type="transmembrane region" description="Helical" evidence="13">
    <location>
        <begin position="769"/>
        <end position="795"/>
    </location>
</feature>
<dbReference type="SMART" id="SM00082">
    <property type="entry name" value="LRRCT"/>
    <property type="match status" value="1"/>
</dbReference>
<keyword evidence="5 14" id="KW-0732">Signal</keyword>
<evidence type="ECO:0000256" key="14">
    <source>
        <dbReference type="SAM" id="SignalP"/>
    </source>
</evidence>
<evidence type="ECO:0000256" key="11">
    <source>
        <dbReference type="ARBA" id="ARBA00023319"/>
    </source>
</evidence>
<dbReference type="InterPro" id="IPR001611">
    <property type="entry name" value="Leu-rich_rpt"/>
</dbReference>
<dbReference type="Gene3D" id="3.80.10.10">
    <property type="entry name" value="Ribonuclease Inhibitor"/>
    <property type="match status" value="3"/>
</dbReference>
<dbReference type="Pfam" id="PF13927">
    <property type="entry name" value="Ig_3"/>
    <property type="match status" value="1"/>
</dbReference>
<evidence type="ECO:0000256" key="5">
    <source>
        <dbReference type="ARBA" id="ARBA00022729"/>
    </source>
</evidence>
<dbReference type="SMART" id="SM00365">
    <property type="entry name" value="LRR_SD22"/>
    <property type="match status" value="5"/>
</dbReference>
<evidence type="ECO:0000256" key="3">
    <source>
        <dbReference type="ARBA" id="ARBA00022614"/>
    </source>
</evidence>
<evidence type="ECO:0000313" key="17">
    <source>
        <dbReference type="Proteomes" id="UP000694580"/>
    </source>
</evidence>
<reference evidence="16" key="3">
    <citation type="submission" date="2025-09" db="UniProtKB">
        <authorList>
            <consortium name="Ensembl"/>
        </authorList>
    </citation>
    <scope>IDENTIFICATION</scope>
</reference>
<dbReference type="PANTHER" id="PTHR45842:SF23">
    <property type="entry name" value="LEUCINE-RICH REPEATS AND IMMUNOGLOBULIN-LIKE DOMAINS PROTEIN 2-RELATED"/>
    <property type="match status" value="1"/>
</dbReference>
<feature type="domain" description="Ig-like" evidence="15">
    <location>
        <begin position="668"/>
        <end position="756"/>
    </location>
</feature>
<protein>
    <recommendedName>
        <fullName evidence="15">Ig-like domain-containing protein</fullName>
    </recommendedName>
</protein>
<name>A0AAY4DER5_9TELE</name>
<dbReference type="SUPFAM" id="SSF48726">
    <property type="entry name" value="Immunoglobulin"/>
    <property type="match status" value="3"/>
</dbReference>
<evidence type="ECO:0000256" key="7">
    <source>
        <dbReference type="ARBA" id="ARBA00022989"/>
    </source>
</evidence>
<dbReference type="InterPro" id="IPR000483">
    <property type="entry name" value="Cys-rich_flank_reg_C"/>
</dbReference>
<dbReference type="PROSITE" id="PS50835">
    <property type="entry name" value="IG_LIKE"/>
    <property type="match status" value="3"/>
</dbReference>
<dbReference type="InterPro" id="IPR013098">
    <property type="entry name" value="Ig_I-set"/>
</dbReference>
<dbReference type="PROSITE" id="PS51450">
    <property type="entry name" value="LRR"/>
    <property type="match status" value="4"/>
</dbReference>
<keyword evidence="6" id="KW-0677">Repeat</keyword>
<evidence type="ECO:0000256" key="9">
    <source>
        <dbReference type="ARBA" id="ARBA00023157"/>
    </source>
</evidence>
<dbReference type="SUPFAM" id="SSF52058">
    <property type="entry name" value="L domain-like"/>
    <property type="match status" value="1"/>
</dbReference>